<dbReference type="GO" id="GO:0005886">
    <property type="term" value="C:plasma membrane"/>
    <property type="evidence" value="ECO:0007669"/>
    <property type="project" value="TreeGrafter"/>
</dbReference>
<keyword evidence="10" id="KW-1185">Reference proteome</keyword>
<comment type="catalytic activity">
    <reaction evidence="1">
        <text>ATP + protein L-histidine = ADP + protein N-phospho-L-histidine.</text>
        <dbReference type="EC" id="2.7.13.3"/>
    </reaction>
</comment>
<keyword evidence="5" id="KW-0418">Kinase</keyword>
<dbReference type="Gene3D" id="3.30.565.10">
    <property type="entry name" value="Histidine kinase-like ATPase, C-terminal domain"/>
    <property type="match status" value="1"/>
</dbReference>
<dbReference type="EMBL" id="MU253888">
    <property type="protein sequence ID" value="KAG9244726.1"/>
    <property type="molecule type" value="Genomic_DNA"/>
</dbReference>
<gene>
    <name evidence="9" type="ORF">BJ878DRAFT_459757</name>
</gene>
<dbReference type="Pfam" id="PF02518">
    <property type="entry name" value="HATPase_c"/>
    <property type="match status" value="1"/>
</dbReference>
<evidence type="ECO:0000256" key="2">
    <source>
        <dbReference type="ARBA" id="ARBA00012438"/>
    </source>
</evidence>
<dbReference type="Gene3D" id="1.10.287.130">
    <property type="match status" value="1"/>
</dbReference>
<sequence length="895" mass="99602">MEEAFFDWKFCALIGAAGEVVGCHGTTLESTRYVFAERQSTAILELGQQLSGCTNVEDFWIGVVCGLDVAEQDVPFALLYSVPYASSRNNSINSGHTNSSIQFCKLEGIVALSRGIPGVAPEEIFLDCDDYCLAPYLRQAAEELEPVVVSMPEVMQSALKDYTWRGSGTPSTTVVIYPIKGMAYLILALNPHRHFEGQYQDFIDIFTQRIMRPQLSSLILRQELDKSGILMRNEAIARAKLSYDLSESEKKLAKYSTRAPVGIAILDLDGICLAANALWQELIRLGPGDGPSTWNTALEVNELEAVMGAWQRVLTEKEHVAIDITMSRKWTAPDLDEAGNPQMTSTFLMLTLYPDFDETGDLATIMSCVSDVSQTKWSEVKLRQKMEQAIEMKKQQEKFIDMTSHEMRNPLSALIGCADEIARCLDDCYKTLRDISRFDQYIPQIKTVFETSLGLLDEAGEAAGTIIYCALHQKRIVDDILTLSKLDASLLDVAPSPSRPVDLVRGAFKSNYADLPTVAVFDAECKRSHMKLELIEQPSLCSHDVQWVLVDPGRFVQVLLNLLTNSIKFTRAADTRHITVFMGASLQKPSILNEFGVQYVELGKTNLDRTNDPRWGNGEVLYLSIAVHDTGKGLSEKEVKNLFALFTQASPKTYTKYGGSGLGLFISRQLVEMQGGEIGAKSYAGQGSTFCFYVKTRRSNPGTDHGIANLQVMVREDTLREAYGCSEARIRSHSLASRRSLKAEHSAPHILSPLTLYVLVVEDNLVNQKVIRKQLVNEDCVVYIANHGKEALDVLDRSIFSMSSGDKLDLILMDIEMPIMNGIECVKIIREMEADGKLLSHVPIIAVTANARPEQVRTYYNAGMDDVIVKPYRIQDMILQLRAVVGRFPGQNLTQ</sequence>
<evidence type="ECO:0000259" key="7">
    <source>
        <dbReference type="PROSITE" id="PS50109"/>
    </source>
</evidence>
<dbReference type="InterPro" id="IPR003661">
    <property type="entry name" value="HisK_dim/P_dom"/>
</dbReference>
<feature type="domain" description="Histidine kinase" evidence="7">
    <location>
        <begin position="402"/>
        <end position="698"/>
    </location>
</feature>
<dbReference type="InterPro" id="IPR035965">
    <property type="entry name" value="PAS-like_dom_sf"/>
</dbReference>
<dbReference type="GO" id="GO:0009927">
    <property type="term" value="F:histidine phosphotransfer kinase activity"/>
    <property type="evidence" value="ECO:0007669"/>
    <property type="project" value="TreeGrafter"/>
</dbReference>
<dbReference type="PROSITE" id="PS50109">
    <property type="entry name" value="HIS_KIN"/>
    <property type="match status" value="1"/>
</dbReference>
<dbReference type="OrthoDB" id="60033at2759"/>
<dbReference type="Gene3D" id="3.40.50.2300">
    <property type="match status" value="1"/>
</dbReference>
<organism evidence="9 10">
    <name type="scientific">Calycina marina</name>
    <dbReference type="NCBI Taxonomy" id="1763456"/>
    <lineage>
        <taxon>Eukaryota</taxon>
        <taxon>Fungi</taxon>
        <taxon>Dikarya</taxon>
        <taxon>Ascomycota</taxon>
        <taxon>Pezizomycotina</taxon>
        <taxon>Leotiomycetes</taxon>
        <taxon>Helotiales</taxon>
        <taxon>Pezizellaceae</taxon>
        <taxon>Calycina</taxon>
    </lineage>
</organism>
<evidence type="ECO:0000256" key="1">
    <source>
        <dbReference type="ARBA" id="ARBA00000085"/>
    </source>
</evidence>
<dbReference type="Pfam" id="PF00512">
    <property type="entry name" value="HisKA"/>
    <property type="match status" value="1"/>
</dbReference>
<dbReference type="Gene3D" id="3.30.450.20">
    <property type="entry name" value="PAS domain"/>
    <property type="match status" value="1"/>
</dbReference>
<dbReference type="PANTHER" id="PTHR43047">
    <property type="entry name" value="TWO-COMPONENT HISTIDINE PROTEIN KINASE"/>
    <property type="match status" value="1"/>
</dbReference>
<dbReference type="AlphaFoldDB" id="A0A9P8CGR5"/>
<evidence type="ECO:0000313" key="9">
    <source>
        <dbReference type="EMBL" id="KAG9244726.1"/>
    </source>
</evidence>
<dbReference type="InterPro" id="IPR001789">
    <property type="entry name" value="Sig_transdc_resp-reg_receiver"/>
</dbReference>
<evidence type="ECO:0000256" key="3">
    <source>
        <dbReference type="ARBA" id="ARBA00022553"/>
    </source>
</evidence>
<dbReference type="InterPro" id="IPR003594">
    <property type="entry name" value="HATPase_dom"/>
</dbReference>
<dbReference type="InterPro" id="IPR005467">
    <property type="entry name" value="His_kinase_dom"/>
</dbReference>
<dbReference type="SUPFAM" id="SSF52172">
    <property type="entry name" value="CheY-like"/>
    <property type="match status" value="1"/>
</dbReference>
<dbReference type="InterPro" id="IPR011006">
    <property type="entry name" value="CheY-like_superfamily"/>
</dbReference>
<dbReference type="GO" id="GO:0000155">
    <property type="term" value="F:phosphorelay sensor kinase activity"/>
    <property type="evidence" value="ECO:0007669"/>
    <property type="project" value="InterPro"/>
</dbReference>
<dbReference type="SMART" id="SM00448">
    <property type="entry name" value="REC"/>
    <property type="match status" value="1"/>
</dbReference>
<dbReference type="PANTHER" id="PTHR43047:SF72">
    <property type="entry name" value="OSMOSENSING HISTIDINE PROTEIN KINASE SLN1"/>
    <property type="match status" value="1"/>
</dbReference>
<dbReference type="SUPFAM" id="SSF55785">
    <property type="entry name" value="PYP-like sensor domain (PAS domain)"/>
    <property type="match status" value="1"/>
</dbReference>
<dbReference type="CDD" id="cd00082">
    <property type="entry name" value="HisKA"/>
    <property type="match status" value="1"/>
</dbReference>
<feature type="modified residue" description="4-aspartylphosphate" evidence="6">
    <location>
        <position position="814"/>
    </location>
</feature>
<proteinExistence type="predicted"/>
<dbReference type="SUPFAM" id="SSF47384">
    <property type="entry name" value="Homodimeric domain of signal transducing histidine kinase"/>
    <property type="match status" value="1"/>
</dbReference>
<dbReference type="Proteomes" id="UP000887226">
    <property type="component" value="Unassembled WGS sequence"/>
</dbReference>
<dbReference type="PROSITE" id="PS50110">
    <property type="entry name" value="RESPONSE_REGULATORY"/>
    <property type="match status" value="1"/>
</dbReference>
<evidence type="ECO:0000256" key="5">
    <source>
        <dbReference type="ARBA" id="ARBA00022777"/>
    </source>
</evidence>
<accession>A0A9P8CGR5</accession>
<dbReference type="InterPro" id="IPR004358">
    <property type="entry name" value="Sig_transdc_His_kin-like_C"/>
</dbReference>
<dbReference type="SMART" id="SM00387">
    <property type="entry name" value="HATPase_c"/>
    <property type="match status" value="1"/>
</dbReference>
<dbReference type="Pfam" id="PF00072">
    <property type="entry name" value="Response_reg"/>
    <property type="match status" value="1"/>
</dbReference>
<evidence type="ECO:0000259" key="8">
    <source>
        <dbReference type="PROSITE" id="PS50110"/>
    </source>
</evidence>
<dbReference type="EC" id="2.7.13.3" evidence="2"/>
<comment type="caution">
    <text evidence="9">The sequence shown here is derived from an EMBL/GenBank/DDBJ whole genome shotgun (WGS) entry which is preliminary data.</text>
</comment>
<dbReference type="SUPFAM" id="SSF55874">
    <property type="entry name" value="ATPase domain of HSP90 chaperone/DNA topoisomerase II/histidine kinase"/>
    <property type="match status" value="1"/>
</dbReference>
<keyword evidence="3 6" id="KW-0597">Phosphoprotein</keyword>
<dbReference type="SMART" id="SM00388">
    <property type="entry name" value="HisKA"/>
    <property type="match status" value="1"/>
</dbReference>
<dbReference type="InterPro" id="IPR036890">
    <property type="entry name" value="HATPase_C_sf"/>
</dbReference>
<dbReference type="CDD" id="cd17546">
    <property type="entry name" value="REC_hyHK_CKI1_RcsC-like"/>
    <property type="match status" value="1"/>
</dbReference>
<dbReference type="InterPro" id="IPR036097">
    <property type="entry name" value="HisK_dim/P_sf"/>
</dbReference>
<reference evidence="9" key="1">
    <citation type="journal article" date="2021" name="IMA Fungus">
        <title>Genomic characterization of three marine fungi, including Emericellopsis atlantica sp. nov. with signatures of a generalist lifestyle and marine biomass degradation.</title>
        <authorList>
            <person name="Hagestad O.C."/>
            <person name="Hou L."/>
            <person name="Andersen J.H."/>
            <person name="Hansen E.H."/>
            <person name="Altermark B."/>
            <person name="Li C."/>
            <person name="Kuhnert E."/>
            <person name="Cox R.J."/>
            <person name="Crous P.W."/>
            <person name="Spatafora J.W."/>
            <person name="Lail K."/>
            <person name="Amirebrahimi M."/>
            <person name="Lipzen A."/>
            <person name="Pangilinan J."/>
            <person name="Andreopoulos W."/>
            <person name="Hayes R.D."/>
            <person name="Ng V."/>
            <person name="Grigoriev I.V."/>
            <person name="Jackson S.A."/>
            <person name="Sutton T.D.S."/>
            <person name="Dobson A.D.W."/>
            <person name="Rama T."/>
        </authorList>
    </citation>
    <scope>NUCLEOTIDE SEQUENCE</scope>
    <source>
        <strain evidence="9">TRa3180A</strain>
    </source>
</reference>
<keyword evidence="4" id="KW-0808">Transferase</keyword>
<evidence type="ECO:0000313" key="10">
    <source>
        <dbReference type="Proteomes" id="UP000887226"/>
    </source>
</evidence>
<evidence type="ECO:0000256" key="4">
    <source>
        <dbReference type="ARBA" id="ARBA00022679"/>
    </source>
</evidence>
<evidence type="ECO:0000256" key="6">
    <source>
        <dbReference type="PROSITE-ProRule" id="PRU00169"/>
    </source>
</evidence>
<protein>
    <recommendedName>
        <fullName evidence="2">histidine kinase</fullName>
        <ecNumber evidence="2">2.7.13.3</ecNumber>
    </recommendedName>
</protein>
<name>A0A9P8CGR5_9HELO</name>
<feature type="domain" description="Response regulatory" evidence="8">
    <location>
        <begin position="757"/>
        <end position="885"/>
    </location>
</feature>
<dbReference type="PRINTS" id="PR00344">
    <property type="entry name" value="BCTRLSENSOR"/>
</dbReference>